<evidence type="ECO:0000313" key="2">
    <source>
        <dbReference type="Proteomes" id="UP001057279"/>
    </source>
</evidence>
<accession>A0ACB9USJ8</accession>
<gene>
    <name evidence="1" type="ORF">MJG53_011250</name>
</gene>
<dbReference type="Proteomes" id="UP001057279">
    <property type="component" value="Linkage Group LG12"/>
</dbReference>
<comment type="caution">
    <text evidence="1">The sequence shown here is derived from an EMBL/GenBank/DDBJ whole genome shotgun (WGS) entry which is preliminary data.</text>
</comment>
<dbReference type="EMBL" id="CM043037">
    <property type="protein sequence ID" value="KAI4578395.1"/>
    <property type="molecule type" value="Genomic_DNA"/>
</dbReference>
<proteinExistence type="predicted"/>
<organism evidence="1 2">
    <name type="scientific">Ovis ammon polii x Ovis aries</name>
    <dbReference type="NCBI Taxonomy" id="2918886"/>
    <lineage>
        <taxon>Eukaryota</taxon>
        <taxon>Metazoa</taxon>
        <taxon>Chordata</taxon>
        <taxon>Craniata</taxon>
        <taxon>Vertebrata</taxon>
        <taxon>Euteleostomi</taxon>
        <taxon>Mammalia</taxon>
        <taxon>Eutheria</taxon>
        <taxon>Laurasiatheria</taxon>
        <taxon>Artiodactyla</taxon>
        <taxon>Ruminantia</taxon>
        <taxon>Pecora</taxon>
        <taxon>Bovidae</taxon>
        <taxon>Caprinae</taxon>
        <taxon>Ovis</taxon>
    </lineage>
</organism>
<protein>
    <submittedName>
        <fullName evidence="1">Uncharacterized protein</fullName>
    </submittedName>
</protein>
<evidence type="ECO:0000313" key="1">
    <source>
        <dbReference type="EMBL" id="KAI4578395.1"/>
    </source>
</evidence>
<name>A0ACB9USJ8_9CETA</name>
<sequence>MATDELASKLSRRLQMEGEGGGEAPEPGLNGAAAAAAAGAPDETAEALGSADEELSAKLLRRADLNQGIGEPQSPSRRVFNPYTEFKEFSRKQIKDMEKMFKEYDAGRDGFIDLMELKLMMEKLGAPQTHLGLKNMIKEVDEDFDSKLSFREFLLIFRKAAAGELQEDSGLHVLARLSEIDVSTEGVKGAKSFFEAKVQAMNVSSRFEEEIKAEQEERKKQAEEMKQPRHQLPSQSCSSASWLPTASPSCACSQL</sequence>
<reference evidence="1" key="1">
    <citation type="submission" date="2022-03" db="EMBL/GenBank/DDBJ databases">
        <title>Genomic analyses of argali, domestic sheep and their hybrids provide insights into chromosomal evolution, heterosis and genetic basis of agronomic traits.</title>
        <authorList>
            <person name="Li M."/>
        </authorList>
    </citation>
    <scope>NUCLEOTIDE SEQUENCE</scope>
    <source>
        <strain evidence="1">F1 hybrid</strain>
    </source>
</reference>
<keyword evidence="2" id="KW-1185">Reference proteome</keyword>